<dbReference type="InterPro" id="IPR012467">
    <property type="entry name" value="DUF1684"/>
</dbReference>
<comment type="caution">
    <text evidence="2">The sequence shown here is derived from an EMBL/GenBank/DDBJ whole genome shotgun (WGS) entry which is preliminary data.</text>
</comment>
<accession>A0A931BK45</accession>
<dbReference type="PANTHER" id="PTHR41913">
    <property type="entry name" value="DUF1684 DOMAIN-CONTAINING PROTEIN"/>
    <property type="match status" value="1"/>
</dbReference>
<keyword evidence="1" id="KW-0732">Signal</keyword>
<gene>
    <name evidence="2" type="ORF">I2I01_18910</name>
</gene>
<evidence type="ECO:0000313" key="3">
    <source>
        <dbReference type="Proteomes" id="UP000645610"/>
    </source>
</evidence>
<dbReference type="Proteomes" id="UP000645610">
    <property type="component" value="Unassembled WGS sequence"/>
</dbReference>
<dbReference type="RefSeq" id="WP_196288063.1">
    <property type="nucleotide sequence ID" value="NZ_JADQDP010000004.1"/>
</dbReference>
<dbReference type="PANTHER" id="PTHR41913:SF1">
    <property type="entry name" value="DUF1684 DOMAIN-CONTAINING PROTEIN"/>
    <property type="match status" value="1"/>
</dbReference>
<organism evidence="2 3">
    <name type="scientific">Hymenobacter properus</name>
    <dbReference type="NCBI Taxonomy" id="2791026"/>
    <lineage>
        <taxon>Bacteria</taxon>
        <taxon>Pseudomonadati</taxon>
        <taxon>Bacteroidota</taxon>
        <taxon>Cytophagia</taxon>
        <taxon>Cytophagales</taxon>
        <taxon>Hymenobacteraceae</taxon>
        <taxon>Hymenobacter</taxon>
    </lineage>
</organism>
<feature type="signal peptide" evidence="1">
    <location>
        <begin position="1"/>
        <end position="22"/>
    </location>
</feature>
<evidence type="ECO:0000256" key="1">
    <source>
        <dbReference type="SAM" id="SignalP"/>
    </source>
</evidence>
<name>A0A931BK45_9BACT</name>
<protein>
    <submittedName>
        <fullName evidence="2">DUF1684 domain-containing protein</fullName>
    </submittedName>
</protein>
<dbReference type="Pfam" id="PF07920">
    <property type="entry name" value="DUF1684"/>
    <property type="match status" value="1"/>
</dbReference>
<dbReference type="AlphaFoldDB" id="A0A931BK45"/>
<evidence type="ECO:0000313" key="2">
    <source>
        <dbReference type="EMBL" id="MBF9143723.1"/>
    </source>
</evidence>
<reference evidence="2 3" key="1">
    <citation type="submission" date="2020-11" db="EMBL/GenBank/DDBJ databases">
        <authorList>
            <person name="Kim M.K."/>
        </authorList>
    </citation>
    <scope>NUCLEOTIDE SEQUENCE [LARGE SCALE GENOMIC DNA]</scope>
    <source>
        <strain evidence="2 3">BT439</strain>
    </source>
</reference>
<proteinExistence type="predicted"/>
<sequence length="203" mass="22768">MIKKLALAAALIGIIWYSLNDAKPNNSAYLAQLNKFRRDKNLSFRQSEESPLPAAQKAAFDSLKYYPGDPTFVPHADIARNATPDTTLLQMSDNKAEKYLNWGVVKFSINNSPQQLRLYLKANGRDSTLFIPFTDLTNGHETYGGGRYLDAPLPLLNESEITLDFNRAYNPYCAYNNEYSCPVPPAENRLTVAIPAGEKSFHE</sequence>
<keyword evidence="3" id="KW-1185">Reference proteome</keyword>
<dbReference type="EMBL" id="JADQDP010000004">
    <property type="protein sequence ID" value="MBF9143723.1"/>
    <property type="molecule type" value="Genomic_DNA"/>
</dbReference>
<feature type="chain" id="PRO_5037311302" evidence="1">
    <location>
        <begin position="23"/>
        <end position="203"/>
    </location>
</feature>